<gene>
    <name evidence="6" type="ORF">B840_03135</name>
</gene>
<dbReference type="InterPro" id="IPR021630">
    <property type="entry name" value="Rpf1_C"/>
</dbReference>
<dbReference type="InterPro" id="IPR044905">
    <property type="entry name" value="Rpf1_C_sf"/>
</dbReference>
<feature type="domain" description="Resuscitation-promoting factor Rpf1 C-terminal" evidence="5">
    <location>
        <begin position="116"/>
        <end position="204"/>
    </location>
</feature>
<dbReference type="Gene3D" id="1.10.530.10">
    <property type="match status" value="1"/>
</dbReference>
<reference evidence="6 7" key="1">
    <citation type="submission" date="2014-05" db="EMBL/GenBank/DDBJ databases">
        <title>Complete genome sequence of Corynebacterium marinum DSM 44953.</title>
        <authorList>
            <person name="Schaffert L."/>
            <person name="Albersmeier A."/>
            <person name="Kalinowski J."/>
            <person name="Ruckert C."/>
        </authorList>
    </citation>
    <scope>NUCLEOTIDE SEQUENCE [LARGE SCALE GENOMIC DNA]</scope>
    <source>
        <strain evidence="6 7">DSM 44953</strain>
    </source>
</reference>
<dbReference type="OrthoDB" id="1404170at2"/>
<feature type="chain" id="PRO_5002110534" description="Resuscitation-promoting factor RpfA" evidence="3">
    <location>
        <begin position="36"/>
        <end position="209"/>
    </location>
</feature>
<dbReference type="GO" id="GO:0016787">
    <property type="term" value="F:hydrolase activity"/>
    <property type="evidence" value="ECO:0007669"/>
    <property type="project" value="UniProtKB-KW"/>
</dbReference>
<evidence type="ECO:0000313" key="7">
    <source>
        <dbReference type="Proteomes" id="UP000031928"/>
    </source>
</evidence>
<dbReference type="Proteomes" id="UP000031928">
    <property type="component" value="Chromosome"/>
</dbReference>
<organism evidence="6 7">
    <name type="scientific">Corynebacterium marinum DSM 44953</name>
    <dbReference type="NCBI Taxonomy" id="1224162"/>
    <lineage>
        <taxon>Bacteria</taxon>
        <taxon>Bacillati</taxon>
        <taxon>Actinomycetota</taxon>
        <taxon>Actinomycetes</taxon>
        <taxon>Mycobacteriales</taxon>
        <taxon>Corynebacteriaceae</taxon>
        <taxon>Corynebacterium</taxon>
    </lineage>
</organism>
<dbReference type="HOGENOM" id="CLU_045108_1_0_11"/>
<evidence type="ECO:0000256" key="1">
    <source>
        <dbReference type="ARBA" id="ARBA00010830"/>
    </source>
</evidence>
<comment type="similarity">
    <text evidence="1">Belongs to the transglycosylase family. Rpf subfamily.</text>
</comment>
<keyword evidence="2" id="KW-0378">Hydrolase</keyword>
<dbReference type="Gene3D" id="1.10.1200.100">
    <property type="entry name" value="conserved protein domain from corynebacterium diphtheriae"/>
    <property type="match status" value="1"/>
</dbReference>
<feature type="domain" description="Resuscitation-promoting factor core lysozyme-like" evidence="4">
    <location>
        <begin position="35"/>
        <end position="111"/>
    </location>
</feature>
<feature type="signal peptide" evidence="3">
    <location>
        <begin position="1"/>
        <end position="35"/>
    </location>
</feature>
<dbReference type="EMBL" id="CP007790">
    <property type="protein sequence ID" value="AJK68250.1"/>
    <property type="molecule type" value="Genomic_DNA"/>
</dbReference>
<dbReference type="RefSeq" id="WP_042620919.1">
    <property type="nucleotide sequence ID" value="NZ_CP007790.1"/>
</dbReference>
<evidence type="ECO:0000259" key="5">
    <source>
        <dbReference type="Pfam" id="PF11574"/>
    </source>
</evidence>
<dbReference type="InterPro" id="IPR006311">
    <property type="entry name" value="TAT_signal"/>
</dbReference>
<dbReference type="InterPro" id="IPR010618">
    <property type="entry name" value="RPF"/>
</dbReference>
<dbReference type="AlphaFoldDB" id="A0A0B6TRQ5"/>
<evidence type="ECO:0000256" key="3">
    <source>
        <dbReference type="SAM" id="SignalP"/>
    </source>
</evidence>
<dbReference type="KEGG" id="cmq:B840_03135"/>
<dbReference type="SUPFAM" id="SSF53955">
    <property type="entry name" value="Lysozyme-like"/>
    <property type="match status" value="1"/>
</dbReference>
<keyword evidence="3" id="KW-0732">Signal</keyword>
<dbReference type="Pfam" id="PF11574">
    <property type="entry name" value="Rpf1_C"/>
    <property type="match status" value="1"/>
</dbReference>
<dbReference type="STRING" id="1224162.B840_03135"/>
<sequence length="209" mass="21337">MARHNRKSFSAAAKLAATTAAFGTAAALLAPAAAAAPDSDWDRLAQCEAGGNWQINTGNGYHGGLQFSPSTWNAYGGQQFAPYAYQATREQQIAVAEKTLAGQGWGAWPACSAKLGLNSAPTPRDASAASAAPAQVQQVVAKSEATTSAAGTSSDELAVDALFNLVSDTLAQYGAPVPAGLEAAYNANRHNFDAFYGANRGAIDSALGL</sequence>
<name>A0A0B6TRQ5_9CORY</name>
<protein>
    <recommendedName>
        <fullName evidence="8">Resuscitation-promoting factor RpfA</fullName>
    </recommendedName>
</protein>
<dbReference type="PROSITE" id="PS51318">
    <property type="entry name" value="TAT"/>
    <property type="match status" value="1"/>
</dbReference>
<evidence type="ECO:0000313" key="6">
    <source>
        <dbReference type="EMBL" id="AJK68250.1"/>
    </source>
</evidence>
<evidence type="ECO:0000256" key="2">
    <source>
        <dbReference type="ARBA" id="ARBA00022801"/>
    </source>
</evidence>
<evidence type="ECO:0000259" key="4">
    <source>
        <dbReference type="Pfam" id="PF06737"/>
    </source>
</evidence>
<evidence type="ECO:0008006" key="8">
    <source>
        <dbReference type="Google" id="ProtNLM"/>
    </source>
</evidence>
<dbReference type="CDD" id="cd13925">
    <property type="entry name" value="RPF"/>
    <property type="match status" value="1"/>
</dbReference>
<dbReference type="Pfam" id="PF06737">
    <property type="entry name" value="Transglycosylas"/>
    <property type="match status" value="1"/>
</dbReference>
<proteinExistence type="inferred from homology"/>
<dbReference type="InterPro" id="IPR023346">
    <property type="entry name" value="Lysozyme-like_dom_sf"/>
</dbReference>
<accession>A0A0B6TRQ5</accession>
<keyword evidence="7" id="KW-1185">Reference proteome</keyword>